<evidence type="ECO:0000256" key="1">
    <source>
        <dbReference type="ARBA" id="ARBA00006611"/>
    </source>
</evidence>
<protein>
    <submittedName>
        <fullName evidence="5">Type II secretion system protein E</fullName>
    </submittedName>
</protein>
<keyword evidence="2" id="KW-0547">Nucleotide-binding</keyword>
<dbReference type="Pfam" id="PF00437">
    <property type="entry name" value="T2SSE"/>
    <property type="match status" value="1"/>
</dbReference>
<dbReference type="SUPFAM" id="SSF52540">
    <property type="entry name" value="P-loop containing nucleoside triphosphate hydrolases"/>
    <property type="match status" value="1"/>
</dbReference>
<evidence type="ECO:0000313" key="5">
    <source>
        <dbReference type="EMBL" id="KKS19687.1"/>
    </source>
</evidence>
<sequence>MNFSNGLRSILRQDPNIIFVGEIRDDETAAISVNAALTGHLVLTTLHTTDASTAIPRFIDMKIEPFLVASTVNAIIAQRLVRKVCEVCSEPIEIRTKDLTKNLPIDVIKKNFGSKENVTVFRGKGCKVCRGTGYSGRIGIFEVIEVSKNIRKLINEKCDAST</sequence>
<keyword evidence="3" id="KW-0067">ATP-binding</keyword>
<gene>
    <name evidence="5" type="ORF">UU77_C0041G0001</name>
</gene>
<evidence type="ECO:0000256" key="3">
    <source>
        <dbReference type="ARBA" id="ARBA00022840"/>
    </source>
</evidence>
<accession>A0A0G0X5P5</accession>
<evidence type="ECO:0000313" key="6">
    <source>
        <dbReference type="Proteomes" id="UP000034507"/>
    </source>
</evidence>
<dbReference type="AlphaFoldDB" id="A0A0G0X5P5"/>
<dbReference type="GO" id="GO:0005886">
    <property type="term" value="C:plasma membrane"/>
    <property type="evidence" value="ECO:0007669"/>
    <property type="project" value="TreeGrafter"/>
</dbReference>
<dbReference type="PANTHER" id="PTHR30258:SF2">
    <property type="entry name" value="COMG OPERON PROTEIN 1"/>
    <property type="match status" value="1"/>
</dbReference>
<organism evidence="5 6">
    <name type="scientific">candidate division WWE3 bacterium GW2011_GWC1_41_7</name>
    <dbReference type="NCBI Taxonomy" id="1619119"/>
    <lineage>
        <taxon>Bacteria</taxon>
        <taxon>Katanobacteria</taxon>
    </lineage>
</organism>
<comment type="similarity">
    <text evidence="1">Belongs to the GSP E family.</text>
</comment>
<name>A0A0G0X5P5_UNCKA</name>
<evidence type="ECO:0000256" key="2">
    <source>
        <dbReference type="ARBA" id="ARBA00022741"/>
    </source>
</evidence>
<dbReference type="InterPro" id="IPR001482">
    <property type="entry name" value="T2SS/T4SS_dom"/>
</dbReference>
<dbReference type="PANTHER" id="PTHR30258">
    <property type="entry name" value="TYPE II SECRETION SYSTEM PROTEIN GSPE-RELATED"/>
    <property type="match status" value="1"/>
</dbReference>
<feature type="non-terminal residue" evidence="5">
    <location>
        <position position="162"/>
    </location>
</feature>
<dbReference type="GO" id="GO:0005524">
    <property type="term" value="F:ATP binding"/>
    <property type="evidence" value="ECO:0007669"/>
    <property type="project" value="UniProtKB-KW"/>
</dbReference>
<dbReference type="InterPro" id="IPR027417">
    <property type="entry name" value="P-loop_NTPase"/>
</dbReference>
<dbReference type="EMBL" id="LCBX01000041">
    <property type="protein sequence ID" value="KKS19687.1"/>
    <property type="molecule type" value="Genomic_DNA"/>
</dbReference>
<reference evidence="5 6" key="1">
    <citation type="journal article" date="2015" name="Nature">
        <title>rRNA introns, odd ribosomes, and small enigmatic genomes across a large radiation of phyla.</title>
        <authorList>
            <person name="Brown C.T."/>
            <person name="Hug L.A."/>
            <person name="Thomas B.C."/>
            <person name="Sharon I."/>
            <person name="Castelle C.J."/>
            <person name="Singh A."/>
            <person name="Wilkins M.J."/>
            <person name="Williams K.H."/>
            <person name="Banfield J.F."/>
        </authorList>
    </citation>
    <scope>NUCLEOTIDE SEQUENCE [LARGE SCALE GENOMIC DNA]</scope>
</reference>
<feature type="domain" description="Bacterial type II secretion system protein E" evidence="4">
    <location>
        <begin position="1"/>
        <end position="158"/>
    </location>
</feature>
<dbReference type="Proteomes" id="UP000034507">
    <property type="component" value="Unassembled WGS sequence"/>
</dbReference>
<dbReference type="Gene3D" id="3.40.50.300">
    <property type="entry name" value="P-loop containing nucleotide triphosphate hydrolases"/>
    <property type="match status" value="1"/>
</dbReference>
<evidence type="ECO:0000259" key="4">
    <source>
        <dbReference type="Pfam" id="PF00437"/>
    </source>
</evidence>
<comment type="caution">
    <text evidence="5">The sequence shown here is derived from an EMBL/GenBank/DDBJ whole genome shotgun (WGS) entry which is preliminary data.</text>
</comment>
<dbReference type="GO" id="GO:0016887">
    <property type="term" value="F:ATP hydrolysis activity"/>
    <property type="evidence" value="ECO:0007669"/>
    <property type="project" value="TreeGrafter"/>
</dbReference>
<proteinExistence type="inferred from homology"/>